<accession>A0A4D4KXI7</accession>
<keyword evidence="4" id="KW-1185">Reference proteome</keyword>
<dbReference type="Gene3D" id="3.30.9.10">
    <property type="entry name" value="D-Amino Acid Oxidase, subunit A, domain 2"/>
    <property type="match status" value="1"/>
</dbReference>
<organism evidence="3 4">
    <name type="scientific">Streptomyces violaceusniger</name>
    <dbReference type="NCBI Taxonomy" id="68280"/>
    <lineage>
        <taxon>Bacteria</taxon>
        <taxon>Bacillati</taxon>
        <taxon>Actinomycetota</taxon>
        <taxon>Actinomycetes</taxon>
        <taxon>Kitasatosporales</taxon>
        <taxon>Streptomycetaceae</taxon>
        <taxon>Streptomyces</taxon>
        <taxon>Streptomyces violaceusniger group</taxon>
    </lineage>
</organism>
<dbReference type="Proteomes" id="UP000301309">
    <property type="component" value="Unassembled WGS sequence"/>
</dbReference>
<protein>
    <recommendedName>
        <fullName evidence="2">FAD dependent oxidoreductase domain-containing protein</fullName>
    </recommendedName>
</protein>
<comment type="caution">
    <text evidence="3">The sequence shown here is derived from an EMBL/GenBank/DDBJ whole genome shotgun (WGS) entry which is preliminary data.</text>
</comment>
<reference evidence="3 4" key="1">
    <citation type="journal article" date="2020" name="Int. J. Syst. Evol. Microbiol.">
        <title>Reclassification of Streptomyces castelarensis and Streptomyces sporoclivatus as later heterotypic synonyms of Streptomyces antimycoticus.</title>
        <authorList>
            <person name="Komaki H."/>
            <person name="Tamura T."/>
        </authorList>
    </citation>
    <scope>NUCLEOTIDE SEQUENCE [LARGE SCALE GENOMIC DNA]</scope>
    <source>
        <strain evidence="3 4">NBRC 13459</strain>
    </source>
</reference>
<dbReference type="SUPFAM" id="SSF51905">
    <property type="entry name" value="FAD/NAD(P)-binding domain"/>
    <property type="match status" value="1"/>
</dbReference>
<dbReference type="Pfam" id="PF01266">
    <property type="entry name" value="DAO"/>
    <property type="match status" value="1"/>
</dbReference>
<name>A0A4D4KXI7_STRVO</name>
<dbReference type="PANTHER" id="PTHR13847:SF181">
    <property type="entry name" value="TRANSFERASE CAF17, MITOCHONDRIAL-RELATED"/>
    <property type="match status" value="1"/>
</dbReference>
<feature type="region of interest" description="Disordered" evidence="1">
    <location>
        <begin position="125"/>
        <end position="166"/>
    </location>
</feature>
<dbReference type="AlphaFoldDB" id="A0A4D4KXI7"/>
<dbReference type="EMBL" id="BJHW01000001">
    <property type="protein sequence ID" value="GDY51290.1"/>
    <property type="molecule type" value="Genomic_DNA"/>
</dbReference>
<feature type="domain" description="FAD dependent oxidoreductase" evidence="2">
    <location>
        <begin position="2"/>
        <end position="107"/>
    </location>
</feature>
<dbReference type="PANTHER" id="PTHR13847">
    <property type="entry name" value="SARCOSINE DEHYDROGENASE-RELATED"/>
    <property type="match status" value="1"/>
</dbReference>
<evidence type="ECO:0000256" key="1">
    <source>
        <dbReference type="SAM" id="MobiDB-lite"/>
    </source>
</evidence>
<dbReference type="InterPro" id="IPR036188">
    <property type="entry name" value="FAD/NAD-bd_sf"/>
</dbReference>
<dbReference type="GO" id="GO:0005737">
    <property type="term" value="C:cytoplasm"/>
    <property type="evidence" value="ECO:0007669"/>
    <property type="project" value="TreeGrafter"/>
</dbReference>
<sequence>MIVGAGIVGCSLADELTARGWRDVTVLEQGPLLAPGGSTSHAPGLVFQTSPSKTLTDFARYTVEKFSSLEVDGLPCFNPVGGLEIATSEERWADLHRKAGLAASWGCGPNCSARPGAPRCGRCWTRSGSSAASTPRTTGWPGRCSPPAPRWSGPPRTAPASWTGTP</sequence>
<evidence type="ECO:0000313" key="4">
    <source>
        <dbReference type="Proteomes" id="UP000301309"/>
    </source>
</evidence>
<evidence type="ECO:0000259" key="2">
    <source>
        <dbReference type="Pfam" id="PF01266"/>
    </source>
</evidence>
<dbReference type="Gene3D" id="3.50.50.60">
    <property type="entry name" value="FAD/NAD(P)-binding domain"/>
    <property type="match status" value="1"/>
</dbReference>
<proteinExistence type="predicted"/>
<gene>
    <name evidence="3" type="ORF">SVIO_019130</name>
</gene>
<feature type="compositionally biased region" description="Polar residues" evidence="1">
    <location>
        <begin position="126"/>
        <end position="137"/>
    </location>
</feature>
<dbReference type="InterPro" id="IPR006076">
    <property type="entry name" value="FAD-dep_OxRdtase"/>
</dbReference>
<evidence type="ECO:0000313" key="3">
    <source>
        <dbReference type="EMBL" id="GDY51290.1"/>
    </source>
</evidence>